<dbReference type="InterPro" id="IPR016193">
    <property type="entry name" value="Cytidine_deaminase-like"/>
</dbReference>
<dbReference type="InterPro" id="IPR024072">
    <property type="entry name" value="DHFR-like_dom_sf"/>
</dbReference>
<dbReference type="NCBIfam" id="TIGR00227">
    <property type="entry name" value="ribD_Cterm"/>
    <property type="match status" value="1"/>
</dbReference>
<evidence type="ECO:0000313" key="20">
    <source>
        <dbReference type="Proteomes" id="UP000000787"/>
    </source>
</evidence>
<accession>A9AYT5</accession>
<evidence type="ECO:0000256" key="6">
    <source>
        <dbReference type="ARBA" id="ARBA00022619"/>
    </source>
</evidence>
<dbReference type="EC" id="3.5.4.26" evidence="14"/>
<comment type="cofactor">
    <cofactor evidence="14 17">
        <name>Zn(2+)</name>
        <dbReference type="ChEBI" id="CHEBI:29105"/>
    </cofactor>
    <text evidence="14 17">Binds 1 zinc ion.</text>
</comment>
<dbReference type="InterPro" id="IPR011549">
    <property type="entry name" value="RibD_C"/>
</dbReference>
<evidence type="ECO:0000256" key="12">
    <source>
        <dbReference type="ARBA" id="ARBA00049861"/>
    </source>
</evidence>
<evidence type="ECO:0000256" key="4">
    <source>
        <dbReference type="ARBA" id="ARBA00005259"/>
    </source>
</evidence>
<proteinExistence type="inferred from homology"/>
<evidence type="ECO:0000256" key="15">
    <source>
        <dbReference type="PIRSR" id="PIRSR006769-1"/>
    </source>
</evidence>
<dbReference type="PANTHER" id="PTHR38011:SF7">
    <property type="entry name" value="2,5-DIAMINO-6-RIBOSYLAMINO-4(3H)-PYRIMIDINONE 5'-PHOSPHATE REDUCTASE"/>
    <property type="match status" value="1"/>
</dbReference>
<comment type="function">
    <text evidence="1 14">Converts 2,5-diamino-6-(ribosylamino)-4(3h)-pyrimidinone 5'-phosphate into 5-amino-6-(ribosylamino)-2,4(1h,3h)-pyrimidinedione 5'-phosphate.</text>
</comment>
<evidence type="ECO:0000256" key="14">
    <source>
        <dbReference type="PIRNR" id="PIRNR006769"/>
    </source>
</evidence>
<dbReference type="EMBL" id="CP000875">
    <property type="protein sequence ID" value="ABX05063.1"/>
    <property type="molecule type" value="Genomic_DNA"/>
</dbReference>
<evidence type="ECO:0000256" key="11">
    <source>
        <dbReference type="ARBA" id="ARBA00023268"/>
    </source>
</evidence>
<dbReference type="PROSITE" id="PS51747">
    <property type="entry name" value="CYT_DCMP_DEAMINASES_2"/>
    <property type="match status" value="1"/>
</dbReference>
<feature type="binding site" evidence="16">
    <location>
        <position position="188"/>
    </location>
    <ligand>
        <name>substrate</name>
    </ligand>
</feature>
<evidence type="ECO:0000256" key="16">
    <source>
        <dbReference type="PIRSR" id="PIRSR006769-2"/>
    </source>
</evidence>
<comment type="catalytic activity">
    <reaction evidence="12 14">
        <text>5-amino-6-(5-phospho-D-ribitylamino)uracil + NADP(+) = 5-amino-6-(5-phospho-D-ribosylamino)uracil + NADPH + H(+)</text>
        <dbReference type="Rhea" id="RHEA:17845"/>
        <dbReference type="ChEBI" id="CHEBI:15378"/>
        <dbReference type="ChEBI" id="CHEBI:57783"/>
        <dbReference type="ChEBI" id="CHEBI:58349"/>
        <dbReference type="ChEBI" id="CHEBI:58421"/>
        <dbReference type="ChEBI" id="CHEBI:58453"/>
        <dbReference type="EC" id="1.1.1.193"/>
    </reaction>
</comment>
<evidence type="ECO:0000256" key="8">
    <source>
        <dbReference type="ARBA" id="ARBA00022833"/>
    </source>
</evidence>
<feature type="binding site" evidence="16">
    <location>
        <position position="300"/>
    </location>
    <ligand>
        <name>substrate</name>
    </ligand>
</feature>
<evidence type="ECO:0000256" key="2">
    <source>
        <dbReference type="ARBA" id="ARBA00004882"/>
    </source>
</evidence>
<dbReference type="eggNOG" id="COG1985">
    <property type="taxonomic scope" value="Bacteria"/>
</dbReference>
<feature type="binding site" evidence="17">
    <location>
        <position position="53"/>
    </location>
    <ligand>
        <name>Zn(2+)</name>
        <dbReference type="ChEBI" id="CHEBI:29105"/>
        <note>catalytic</note>
    </ligand>
</feature>
<feature type="binding site" evidence="16">
    <location>
        <position position="158"/>
    </location>
    <ligand>
        <name>NADP(+)</name>
        <dbReference type="ChEBI" id="CHEBI:58349"/>
    </ligand>
</feature>
<feature type="domain" description="CMP/dCMP-type deaminase" evidence="18">
    <location>
        <begin position="4"/>
        <end position="125"/>
    </location>
</feature>
<dbReference type="Pfam" id="PF00383">
    <property type="entry name" value="dCMP_cyt_deam_1"/>
    <property type="match status" value="1"/>
</dbReference>
<keyword evidence="20" id="KW-1185">Reference proteome</keyword>
<feature type="binding site" evidence="16">
    <location>
        <position position="174"/>
    </location>
    <ligand>
        <name>NADP(+)</name>
        <dbReference type="ChEBI" id="CHEBI:58349"/>
    </ligand>
</feature>
<comment type="similarity">
    <text evidence="5 14">In the C-terminal section; belongs to the HTP reductase family.</text>
</comment>
<dbReference type="Proteomes" id="UP000000787">
    <property type="component" value="Chromosome"/>
</dbReference>
<dbReference type="eggNOG" id="COG0117">
    <property type="taxonomic scope" value="Bacteria"/>
</dbReference>
<gene>
    <name evidence="19" type="ordered locus">Haur_2423</name>
</gene>
<comment type="similarity">
    <text evidence="4 14">In the N-terminal section; belongs to the cytidine and deoxycytidylate deaminase family.</text>
</comment>
<evidence type="ECO:0000256" key="17">
    <source>
        <dbReference type="PIRSR" id="PIRSR006769-3"/>
    </source>
</evidence>
<feature type="binding site" evidence="16">
    <location>
        <position position="208"/>
    </location>
    <ligand>
        <name>substrate</name>
    </ligand>
</feature>
<dbReference type="InterPro" id="IPR050765">
    <property type="entry name" value="Riboflavin_Biosynth_HTPR"/>
</dbReference>
<feature type="binding site" evidence="17">
    <location>
        <position position="87"/>
    </location>
    <ligand>
        <name>Zn(2+)</name>
        <dbReference type="ChEBI" id="CHEBI:29105"/>
        <note>catalytic</note>
    </ligand>
</feature>
<dbReference type="FunCoup" id="A9AYT5">
    <property type="interactions" value="462"/>
</dbReference>
<dbReference type="Gene3D" id="3.40.140.10">
    <property type="entry name" value="Cytidine Deaminase, domain 2"/>
    <property type="match status" value="1"/>
</dbReference>
<protein>
    <recommendedName>
        <fullName evidence="14">Riboflavin biosynthesis protein RibD</fullName>
    </recommendedName>
    <domain>
        <recommendedName>
            <fullName evidence="14">Diaminohydroxyphosphoribosylaminopyrimidine deaminase</fullName>
            <shortName evidence="14">DRAP deaminase</shortName>
            <ecNumber evidence="14">3.5.4.26</ecNumber>
        </recommendedName>
        <alternativeName>
            <fullName evidence="14">Riboflavin-specific deaminase</fullName>
        </alternativeName>
    </domain>
    <domain>
        <recommendedName>
            <fullName evidence="14">5-amino-6-(5-phosphoribosylamino)uracil reductase</fullName>
            <ecNumber evidence="14">1.1.1.193</ecNumber>
        </recommendedName>
        <alternativeName>
            <fullName evidence="14">HTP reductase</fullName>
        </alternativeName>
    </domain>
</protein>
<evidence type="ECO:0000256" key="5">
    <source>
        <dbReference type="ARBA" id="ARBA00007417"/>
    </source>
</evidence>
<dbReference type="STRING" id="316274.Haur_2423"/>
<dbReference type="CDD" id="cd01284">
    <property type="entry name" value="Riboflavin_deaminase-reductase"/>
    <property type="match status" value="1"/>
</dbReference>
<comment type="pathway">
    <text evidence="3 14">Cofactor biosynthesis; riboflavin biosynthesis; 5-amino-6-(D-ribitylamino)uracil from GTP: step 3/4.</text>
</comment>
<evidence type="ECO:0000313" key="19">
    <source>
        <dbReference type="EMBL" id="ABX05063.1"/>
    </source>
</evidence>
<dbReference type="PIRSF" id="PIRSF006769">
    <property type="entry name" value="RibD"/>
    <property type="match status" value="1"/>
</dbReference>
<keyword evidence="10 14" id="KW-0560">Oxidoreductase</keyword>
<feature type="binding site" evidence="16">
    <location>
        <begin position="302"/>
        <end position="308"/>
    </location>
    <ligand>
        <name>NADP(+)</name>
        <dbReference type="ChEBI" id="CHEBI:58349"/>
    </ligand>
</feature>
<keyword evidence="6 14" id="KW-0686">Riboflavin biosynthesis</keyword>
<dbReference type="GO" id="GO:0008835">
    <property type="term" value="F:diaminohydroxyphosphoribosylaminopyrimidine deaminase activity"/>
    <property type="evidence" value="ECO:0007669"/>
    <property type="project" value="UniProtKB-EC"/>
</dbReference>
<evidence type="ECO:0000256" key="3">
    <source>
        <dbReference type="ARBA" id="ARBA00004910"/>
    </source>
</evidence>
<evidence type="ECO:0000256" key="1">
    <source>
        <dbReference type="ARBA" id="ARBA00002151"/>
    </source>
</evidence>
<dbReference type="HOGENOM" id="CLU_036590_1_2_0"/>
<dbReference type="InterPro" id="IPR002125">
    <property type="entry name" value="CMP_dCMP_dom"/>
</dbReference>
<feature type="binding site" evidence="16">
    <location>
        <position position="211"/>
    </location>
    <ligand>
        <name>substrate</name>
    </ligand>
</feature>
<dbReference type="PANTHER" id="PTHR38011">
    <property type="entry name" value="DIHYDROFOLATE REDUCTASE FAMILY PROTEIN (AFU_ORTHOLOGUE AFUA_8G06820)"/>
    <property type="match status" value="1"/>
</dbReference>
<evidence type="ECO:0000256" key="7">
    <source>
        <dbReference type="ARBA" id="ARBA00022723"/>
    </source>
</evidence>
<dbReference type="Pfam" id="PF01872">
    <property type="entry name" value="RibD_C"/>
    <property type="match status" value="1"/>
</dbReference>
<dbReference type="AlphaFoldDB" id="A9AYT5"/>
<dbReference type="InterPro" id="IPR002734">
    <property type="entry name" value="RibDG_C"/>
</dbReference>
<dbReference type="SUPFAM" id="SSF53927">
    <property type="entry name" value="Cytidine deaminase-like"/>
    <property type="match status" value="1"/>
</dbReference>
<keyword evidence="14 19" id="KW-0378">Hydrolase</keyword>
<comment type="pathway">
    <text evidence="2 14">Cofactor biosynthesis; riboflavin biosynthesis; 5-amino-6-(D-ribitylamino)uracil from GTP: step 2/4.</text>
</comment>
<evidence type="ECO:0000256" key="13">
    <source>
        <dbReference type="ARBA" id="ARBA00049886"/>
    </source>
</evidence>
<feature type="active site" description="Proton donor" evidence="15">
    <location>
        <position position="55"/>
    </location>
</feature>
<dbReference type="GO" id="GO:0008703">
    <property type="term" value="F:5-amino-6-(5-phosphoribosylamino)uracil reductase activity"/>
    <property type="evidence" value="ECO:0007669"/>
    <property type="project" value="UniProtKB-EC"/>
</dbReference>
<dbReference type="GO" id="GO:0050661">
    <property type="term" value="F:NADP binding"/>
    <property type="evidence" value="ECO:0007669"/>
    <property type="project" value="InterPro"/>
</dbReference>
<keyword evidence="7 14" id="KW-0479">Metal-binding</keyword>
<keyword evidence="8 14" id="KW-0862">Zinc</keyword>
<organism evidence="19 20">
    <name type="scientific">Herpetosiphon aurantiacus (strain ATCC 23779 / DSM 785 / 114-95)</name>
    <dbReference type="NCBI Taxonomy" id="316274"/>
    <lineage>
        <taxon>Bacteria</taxon>
        <taxon>Bacillati</taxon>
        <taxon>Chloroflexota</taxon>
        <taxon>Chloroflexia</taxon>
        <taxon>Herpetosiphonales</taxon>
        <taxon>Herpetosiphonaceae</taxon>
        <taxon>Herpetosiphon</taxon>
    </lineage>
</organism>
<sequence>MSRLMNLNVMQAALEQAALALGRTSPNPAVGAVVVQAGQIVGRGHTQPAGQAHAEVMALREAGEQARGASLYVTLEPCTIWGRTPPCTDAIIAAGIAEVIIASRDPNPRFEHDAATVLQAAGIRVGFAPEYEAAAIGQTEAFRHWIVTKQPFVTVKYAMSLDGKIATRTGDARWISGPASRQKVHELRDQTDAILVGINTVLADDPLLTTRLEQHWRPVQHPVRVVLDARGRMPASAAMLADAVPGSTIIATTAAASAAWRASLNNAEILELPSNLEGRVSIPALLNELGQRGISSLMVEGGGETIAAFLAAQAVQKVQVVIAPKIIGGVAPSPVAGVGIARMSEAQLWQVRSSEQIGADIWLTAYPNPQV</sequence>
<evidence type="ECO:0000256" key="10">
    <source>
        <dbReference type="ARBA" id="ARBA00023002"/>
    </source>
</evidence>
<dbReference type="BioCyc" id="HAUR316274:GHYA-2451-MONOMER"/>
<dbReference type="UniPathway" id="UPA00275">
    <property type="reaction ID" value="UER00401"/>
</dbReference>
<dbReference type="SUPFAM" id="SSF53597">
    <property type="entry name" value="Dihydrofolate reductase-like"/>
    <property type="match status" value="1"/>
</dbReference>
<feature type="binding site" evidence="16">
    <location>
        <position position="204"/>
    </location>
    <ligand>
        <name>NADP(+)</name>
        <dbReference type="ChEBI" id="CHEBI:58349"/>
    </ligand>
</feature>
<dbReference type="PROSITE" id="PS00903">
    <property type="entry name" value="CYT_DCMP_DEAMINASES_1"/>
    <property type="match status" value="1"/>
</dbReference>
<dbReference type="EC" id="1.1.1.193" evidence="14"/>
<feature type="binding site" evidence="16">
    <location>
        <position position="200"/>
    </location>
    <ligand>
        <name>NADP(+)</name>
        <dbReference type="ChEBI" id="CHEBI:58349"/>
    </ligand>
</feature>
<dbReference type="InterPro" id="IPR016192">
    <property type="entry name" value="APOBEC/CMP_deaminase_Zn-bd"/>
</dbReference>
<name>A9AYT5_HERA2</name>
<keyword evidence="9 14" id="KW-0521">NADP</keyword>
<reference evidence="19 20" key="1">
    <citation type="journal article" date="2011" name="Stand. Genomic Sci.">
        <title>Complete genome sequence of the filamentous gliding predatory bacterium Herpetosiphon aurantiacus type strain (114-95(T)).</title>
        <authorList>
            <person name="Kiss H."/>
            <person name="Nett M."/>
            <person name="Domin N."/>
            <person name="Martin K."/>
            <person name="Maresca J.A."/>
            <person name="Copeland A."/>
            <person name="Lapidus A."/>
            <person name="Lucas S."/>
            <person name="Berry K.W."/>
            <person name="Glavina Del Rio T."/>
            <person name="Dalin E."/>
            <person name="Tice H."/>
            <person name="Pitluck S."/>
            <person name="Richardson P."/>
            <person name="Bruce D."/>
            <person name="Goodwin L."/>
            <person name="Han C."/>
            <person name="Detter J.C."/>
            <person name="Schmutz J."/>
            <person name="Brettin T."/>
            <person name="Land M."/>
            <person name="Hauser L."/>
            <person name="Kyrpides N.C."/>
            <person name="Ivanova N."/>
            <person name="Goker M."/>
            <person name="Woyke T."/>
            <person name="Klenk H.P."/>
            <person name="Bryant D.A."/>
        </authorList>
    </citation>
    <scope>NUCLEOTIDE SEQUENCE [LARGE SCALE GENOMIC DNA]</scope>
    <source>
        <strain evidence="20">ATCC 23779 / DSM 785 / 114-95</strain>
    </source>
</reference>
<dbReference type="GO" id="GO:0008270">
    <property type="term" value="F:zinc ion binding"/>
    <property type="evidence" value="ECO:0007669"/>
    <property type="project" value="InterPro"/>
</dbReference>
<evidence type="ECO:0000256" key="9">
    <source>
        <dbReference type="ARBA" id="ARBA00022857"/>
    </source>
</evidence>
<feature type="binding site" evidence="17">
    <location>
        <position position="78"/>
    </location>
    <ligand>
        <name>Zn(2+)</name>
        <dbReference type="ChEBI" id="CHEBI:29105"/>
        <note>catalytic</note>
    </ligand>
</feature>
<dbReference type="KEGG" id="hau:Haur_2423"/>
<comment type="catalytic activity">
    <reaction evidence="13 14">
        <text>2,5-diamino-6-hydroxy-4-(5-phosphoribosylamino)-pyrimidine + H2O + H(+) = 5-amino-6-(5-phospho-D-ribosylamino)uracil + NH4(+)</text>
        <dbReference type="Rhea" id="RHEA:21868"/>
        <dbReference type="ChEBI" id="CHEBI:15377"/>
        <dbReference type="ChEBI" id="CHEBI:15378"/>
        <dbReference type="ChEBI" id="CHEBI:28938"/>
        <dbReference type="ChEBI" id="CHEBI:58453"/>
        <dbReference type="ChEBI" id="CHEBI:58614"/>
        <dbReference type="EC" id="3.5.4.26"/>
    </reaction>
</comment>
<keyword evidence="11" id="KW-0511">Multifunctional enzyme</keyword>
<dbReference type="InParanoid" id="A9AYT5"/>
<dbReference type="Gene3D" id="3.40.430.10">
    <property type="entry name" value="Dihydrofolate Reductase, subunit A"/>
    <property type="match status" value="1"/>
</dbReference>
<dbReference type="GO" id="GO:0009231">
    <property type="term" value="P:riboflavin biosynthetic process"/>
    <property type="evidence" value="ECO:0007669"/>
    <property type="project" value="UniProtKB-UniPathway"/>
</dbReference>
<dbReference type="InterPro" id="IPR004794">
    <property type="entry name" value="Eubact_RibD"/>
</dbReference>
<dbReference type="NCBIfam" id="TIGR00326">
    <property type="entry name" value="eubact_ribD"/>
    <property type="match status" value="1"/>
</dbReference>
<evidence type="ECO:0000259" key="18">
    <source>
        <dbReference type="PROSITE" id="PS51747"/>
    </source>
</evidence>